<evidence type="ECO:0000259" key="4">
    <source>
        <dbReference type="PROSITE" id="PS51118"/>
    </source>
</evidence>
<dbReference type="AlphaFoldDB" id="A0A7J5BQC2"/>
<feature type="domain" description="HTH hxlR-type" evidence="4">
    <location>
        <begin position="22"/>
        <end position="127"/>
    </location>
</feature>
<dbReference type="Proteomes" id="UP000467240">
    <property type="component" value="Unassembled WGS sequence"/>
</dbReference>
<dbReference type="InterPro" id="IPR036388">
    <property type="entry name" value="WH-like_DNA-bd_sf"/>
</dbReference>
<evidence type="ECO:0000256" key="3">
    <source>
        <dbReference type="ARBA" id="ARBA00023163"/>
    </source>
</evidence>
<accession>A0A7J5BQC2</accession>
<dbReference type="Gene3D" id="1.10.10.10">
    <property type="entry name" value="Winged helix-like DNA-binding domain superfamily/Winged helix DNA-binding domain"/>
    <property type="match status" value="1"/>
</dbReference>
<dbReference type="GO" id="GO:0003677">
    <property type="term" value="F:DNA binding"/>
    <property type="evidence" value="ECO:0007669"/>
    <property type="project" value="UniProtKB-KW"/>
</dbReference>
<sequence>MSETVDVDATVFASLEGQEADCLETDTGRAVRELLDRVGDKWSLLIIGMLRSGELRFSELLRRVPGISQRMLTLKLRSLERDGLVSRTVHAEVPPRVEYALTELGRTLIEPALGLALWAVRHQSAITAAREAFDAERRALDGDR</sequence>
<reference evidence="5 6" key="1">
    <citation type="submission" date="2019-09" db="EMBL/GenBank/DDBJ databases">
        <title>Phylogeny of genus Pseudoclavibacter and closely related genus.</title>
        <authorList>
            <person name="Li Y."/>
        </authorList>
    </citation>
    <scope>NUCLEOTIDE SEQUENCE [LARGE SCALE GENOMIC DNA]</scope>
    <source>
        <strain evidence="5 6">DSM 23821</strain>
    </source>
</reference>
<dbReference type="SUPFAM" id="SSF46785">
    <property type="entry name" value="Winged helix' DNA-binding domain"/>
    <property type="match status" value="1"/>
</dbReference>
<keyword evidence="1" id="KW-0805">Transcription regulation</keyword>
<evidence type="ECO:0000313" key="5">
    <source>
        <dbReference type="EMBL" id="KAB1653592.1"/>
    </source>
</evidence>
<organism evidence="5 6">
    <name type="scientific">Pseudoclavibacter chungangensis</name>
    <dbReference type="NCBI Taxonomy" id="587635"/>
    <lineage>
        <taxon>Bacteria</taxon>
        <taxon>Bacillati</taxon>
        <taxon>Actinomycetota</taxon>
        <taxon>Actinomycetes</taxon>
        <taxon>Micrococcales</taxon>
        <taxon>Microbacteriaceae</taxon>
        <taxon>Pseudoclavibacter</taxon>
    </lineage>
</organism>
<comment type="caution">
    <text evidence="5">The sequence shown here is derived from an EMBL/GenBank/DDBJ whole genome shotgun (WGS) entry which is preliminary data.</text>
</comment>
<dbReference type="EMBL" id="WBJZ01000022">
    <property type="protein sequence ID" value="KAB1653592.1"/>
    <property type="molecule type" value="Genomic_DNA"/>
</dbReference>
<keyword evidence="2" id="KW-0238">DNA-binding</keyword>
<dbReference type="PROSITE" id="PS51118">
    <property type="entry name" value="HTH_HXLR"/>
    <property type="match status" value="1"/>
</dbReference>
<protein>
    <submittedName>
        <fullName evidence="5">Helix-turn-helix transcriptional regulator</fullName>
    </submittedName>
</protein>
<dbReference type="OrthoDB" id="370168at2"/>
<name>A0A7J5BQC2_9MICO</name>
<dbReference type="PANTHER" id="PTHR33204">
    <property type="entry name" value="TRANSCRIPTIONAL REGULATOR, MARR FAMILY"/>
    <property type="match status" value="1"/>
</dbReference>
<evidence type="ECO:0000256" key="2">
    <source>
        <dbReference type="ARBA" id="ARBA00023125"/>
    </source>
</evidence>
<evidence type="ECO:0000256" key="1">
    <source>
        <dbReference type="ARBA" id="ARBA00023015"/>
    </source>
</evidence>
<keyword evidence="3" id="KW-0804">Transcription</keyword>
<gene>
    <name evidence="5" type="ORF">F8O01_14690</name>
</gene>
<proteinExistence type="predicted"/>
<dbReference type="InterPro" id="IPR002577">
    <property type="entry name" value="HTH_HxlR"/>
</dbReference>
<dbReference type="PANTHER" id="PTHR33204:SF39">
    <property type="entry name" value="TRANSCRIPTIONAL REGULATORY PROTEIN"/>
    <property type="match status" value="1"/>
</dbReference>
<keyword evidence="6" id="KW-1185">Reference proteome</keyword>
<dbReference type="Pfam" id="PF01638">
    <property type="entry name" value="HxlR"/>
    <property type="match status" value="1"/>
</dbReference>
<dbReference type="InterPro" id="IPR036390">
    <property type="entry name" value="WH_DNA-bd_sf"/>
</dbReference>
<dbReference type="RefSeq" id="WP_158041708.1">
    <property type="nucleotide sequence ID" value="NZ_JACCFV010000001.1"/>
</dbReference>
<evidence type="ECO:0000313" key="6">
    <source>
        <dbReference type="Proteomes" id="UP000467240"/>
    </source>
</evidence>